<dbReference type="Gene3D" id="2.40.10.10">
    <property type="entry name" value="Trypsin-like serine proteases"/>
    <property type="match status" value="1"/>
</dbReference>
<evidence type="ECO:0000313" key="16">
    <source>
        <dbReference type="EMBL" id="KAH7637062.1"/>
    </source>
</evidence>
<dbReference type="Proteomes" id="UP000828236">
    <property type="component" value="Unassembled WGS sequence"/>
</dbReference>
<dbReference type="Pfam" id="PF00089">
    <property type="entry name" value="Trypsin"/>
    <property type="match status" value="1"/>
</dbReference>
<reference evidence="16" key="3">
    <citation type="journal article" date="2021" name="World Allergy Organ. J.">
        <title>Chromosome-level assembly of Dermatophagoides farinae genome and transcriptome reveals two novel allergens Der f 37 and Der f 39.</title>
        <authorList>
            <person name="Chen J."/>
            <person name="Cai Z."/>
            <person name="Fan D."/>
            <person name="Hu J."/>
            <person name="Hou Y."/>
            <person name="He Y."/>
            <person name="Zhang Z."/>
            <person name="Zhao Z."/>
            <person name="Gao P."/>
            <person name="Hu W."/>
            <person name="Sun J."/>
            <person name="Li J."/>
            <person name="Ji K."/>
        </authorList>
    </citation>
    <scope>NUCLEOTIDE SEQUENCE</scope>
    <source>
        <strain evidence="16">JKM2019</strain>
    </source>
</reference>
<dbReference type="EMBL" id="ASGP02000004">
    <property type="protein sequence ID" value="KAH9510836.1"/>
    <property type="molecule type" value="Genomic_DNA"/>
</dbReference>
<comment type="catalytic activity">
    <reaction evidence="12">
        <text>Selective cleavage of 103-Arg-|-Ser-104 and 124-Ile-|-Ile-125 bonds in Limulus clotting factor B to form activated factor B. Cleavage of -Pro-Arg-|-Xaa- bonds in synthetic substrates.</text>
        <dbReference type="EC" id="3.4.21.84"/>
    </reaction>
</comment>
<dbReference type="InterPro" id="IPR001254">
    <property type="entry name" value="Trypsin_dom"/>
</dbReference>
<feature type="domain" description="Peptidase S1" evidence="15">
    <location>
        <begin position="54"/>
        <end position="294"/>
    </location>
</feature>
<dbReference type="GO" id="GO:0042381">
    <property type="term" value="P:hemolymph coagulation"/>
    <property type="evidence" value="ECO:0007669"/>
    <property type="project" value="UniProtKB-KW"/>
</dbReference>
<dbReference type="Proteomes" id="UP000790347">
    <property type="component" value="Unassembled WGS sequence"/>
</dbReference>
<keyword evidence="10" id="KW-1015">Disulfide bond</keyword>
<reference evidence="17" key="1">
    <citation type="submission" date="2013-05" db="EMBL/GenBank/DDBJ databases">
        <authorList>
            <person name="Yim A.K.Y."/>
            <person name="Chan T.F."/>
            <person name="Ji K.M."/>
            <person name="Liu X.Y."/>
            <person name="Zhou J.W."/>
            <person name="Li R.Q."/>
            <person name="Yang K.Y."/>
            <person name="Li J."/>
            <person name="Li M."/>
            <person name="Law P.T.W."/>
            <person name="Wu Y.L."/>
            <person name="Cai Z.L."/>
            <person name="Qin H."/>
            <person name="Bao Y."/>
            <person name="Leung R.K.K."/>
            <person name="Ng P.K.S."/>
            <person name="Zou J."/>
            <person name="Zhong X.J."/>
            <person name="Ran P.X."/>
            <person name="Zhong N.S."/>
            <person name="Liu Z.G."/>
            <person name="Tsui S.K.W."/>
        </authorList>
    </citation>
    <scope>NUCLEOTIDE SEQUENCE</scope>
    <source>
        <strain evidence="17">Derf</strain>
        <tissue evidence="17">Whole organism</tissue>
    </source>
</reference>
<evidence type="ECO:0000256" key="1">
    <source>
        <dbReference type="ARBA" id="ARBA00022536"/>
    </source>
</evidence>
<evidence type="ECO:0000256" key="14">
    <source>
        <dbReference type="SAM" id="SignalP"/>
    </source>
</evidence>
<dbReference type="GO" id="GO:0007155">
    <property type="term" value="P:cell adhesion"/>
    <property type="evidence" value="ECO:0007669"/>
    <property type="project" value="UniProtKB-KW"/>
</dbReference>
<accession>A0A922HWI9</accession>
<dbReference type="SUPFAM" id="SSF50494">
    <property type="entry name" value="Trypsin-like serine proteases"/>
    <property type="match status" value="1"/>
</dbReference>
<keyword evidence="1" id="KW-0245">EGF-like domain</keyword>
<evidence type="ECO:0000256" key="4">
    <source>
        <dbReference type="ARBA" id="ARBA00022729"/>
    </source>
</evidence>
<dbReference type="AlphaFoldDB" id="A0A922HWI9"/>
<dbReference type="FunFam" id="2.40.10.10:FF:000120">
    <property type="entry name" value="Putative serine protease"/>
    <property type="match status" value="1"/>
</dbReference>
<dbReference type="InterPro" id="IPR043504">
    <property type="entry name" value="Peptidase_S1_PA_chymotrypsin"/>
</dbReference>
<evidence type="ECO:0000256" key="6">
    <source>
        <dbReference type="ARBA" id="ARBA00022801"/>
    </source>
</evidence>
<keyword evidence="4 14" id="KW-0732">Signal</keyword>
<evidence type="ECO:0000256" key="12">
    <source>
        <dbReference type="ARBA" id="ARBA00052079"/>
    </source>
</evidence>
<proteinExistence type="inferred from homology"/>
<dbReference type="GO" id="GO:0006508">
    <property type="term" value="P:proteolysis"/>
    <property type="evidence" value="ECO:0007669"/>
    <property type="project" value="UniProtKB-KW"/>
</dbReference>
<dbReference type="PRINTS" id="PR00722">
    <property type="entry name" value="CHYMOTRYPSIN"/>
</dbReference>
<dbReference type="PANTHER" id="PTHR24256">
    <property type="entry name" value="TRYPTASE-RELATED"/>
    <property type="match status" value="1"/>
</dbReference>
<evidence type="ECO:0000256" key="8">
    <source>
        <dbReference type="ARBA" id="ARBA00022825"/>
    </source>
</evidence>
<evidence type="ECO:0000313" key="18">
    <source>
        <dbReference type="Proteomes" id="UP000790347"/>
    </source>
</evidence>
<keyword evidence="2" id="KW-0768">Sushi</keyword>
<evidence type="ECO:0000256" key="7">
    <source>
        <dbReference type="ARBA" id="ARBA00022820"/>
    </source>
</evidence>
<dbReference type="InterPro" id="IPR033116">
    <property type="entry name" value="TRYPSIN_SER"/>
</dbReference>
<comment type="similarity">
    <text evidence="11">Belongs to the peptidase S1 family. CLIP subfamily.</text>
</comment>
<reference evidence="17" key="4">
    <citation type="journal article" date="2022" name="Res Sq">
        <title>Comparative Genomics Reveals Insights into the Divergent Evolution of Astigmatic Mites and Household Pest Adaptations.</title>
        <authorList>
            <person name="Xiong Q."/>
            <person name="Wan A.T.-Y."/>
            <person name="Liu X.-Y."/>
            <person name="Fung C.S.-H."/>
            <person name="Xiao X."/>
            <person name="Malainual N."/>
            <person name="Hou J."/>
            <person name="Wang L."/>
            <person name="Wang M."/>
            <person name="Yang K."/>
            <person name="Cui Y."/>
            <person name="Leung E."/>
            <person name="Nong W."/>
            <person name="Shin S.-K."/>
            <person name="Au S."/>
            <person name="Jeong K.Y."/>
            <person name="Chew F.T."/>
            <person name="Hui J."/>
            <person name="Leung T.F."/>
            <person name="Tungtrongchitr A."/>
            <person name="Zhong N."/>
            <person name="Liu Z."/>
            <person name="Tsui S."/>
        </authorList>
    </citation>
    <scope>NUCLEOTIDE SEQUENCE</scope>
    <source>
        <strain evidence="17">Derf</strain>
        <tissue evidence="17">Whole organism</tissue>
    </source>
</reference>
<evidence type="ECO:0000259" key="15">
    <source>
        <dbReference type="PROSITE" id="PS50240"/>
    </source>
</evidence>
<keyword evidence="5" id="KW-0430">Lectin</keyword>
<evidence type="ECO:0000256" key="9">
    <source>
        <dbReference type="ARBA" id="ARBA00022889"/>
    </source>
</evidence>
<evidence type="ECO:0000256" key="2">
    <source>
        <dbReference type="ARBA" id="ARBA00022659"/>
    </source>
</evidence>
<organism evidence="17 18">
    <name type="scientific">Dermatophagoides farinae</name>
    <name type="common">American house dust mite</name>
    <dbReference type="NCBI Taxonomy" id="6954"/>
    <lineage>
        <taxon>Eukaryota</taxon>
        <taxon>Metazoa</taxon>
        <taxon>Ecdysozoa</taxon>
        <taxon>Arthropoda</taxon>
        <taxon>Chelicerata</taxon>
        <taxon>Arachnida</taxon>
        <taxon>Acari</taxon>
        <taxon>Acariformes</taxon>
        <taxon>Sarcoptiformes</taxon>
        <taxon>Astigmata</taxon>
        <taxon>Psoroptidia</taxon>
        <taxon>Analgoidea</taxon>
        <taxon>Pyroglyphidae</taxon>
        <taxon>Dermatophagoidinae</taxon>
        <taxon>Dermatophagoides</taxon>
    </lineage>
</organism>
<dbReference type="CDD" id="cd00190">
    <property type="entry name" value="Tryp_SPc"/>
    <property type="match status" value="1"/>
</dbReference>
<keyword evidence="18" id="KW-1185">Reference proteome</keyword>
<evidence type="ECO:0000256" key="3">
    <source>
        <dbReference type="ARBA" id="ARBA00022670"/>
    </source>
</evidence>
<protein>
    <recommendedName>
        <fullName evidence="13">limulus clotting factor C</fullName>
        <ecNumber evidence="13">3.4.21.84</ecNumber>
    </recommendedName>
</protein>
<evidence type="ECO:0000313" key="17">
    <source>
        <dbReference type="EMBL" id="KAH9510836.1"/>
    </source>
</evidence>
<dbReference type="InterPro" id="IPR009003">
    <property type="entry name" value="Peptidase_S1_PA"/>
</dbReference>
<sequence>MKFLIIFLCLALGQFITINCSGLELVQPGQSSVRSDPSKLRICNSDFAIDLKRIYGGEDAKPMEFPYQASLQVRYLNSHVCGATLITNRWILCAAHCFSRNSYPYSWQIKLGEHDLRKKDSTERLLKVDKIIIHKKYDRNNQLYDIALLRLEKPIDFSRERHLKTICLAKETDVAKNNYECVATGWGRGNKGRVVTDVLQKLPQPVHNSTTCQQIWKGVGWPITRNHICIGDLRGGKGVCNGDSGGPIQCRLKNGDWVQFGIASWTISDCVSRNFAAVFTSVSGYRNWIIETIRKNSY</sequence>
<evidence type="ECO:0000256" key="10">
    <source>
        <dbReference type="ARBA" id="ARBA00023157"/>
    </source>
</evidence>
<keyword evidence="6" id="KW-0378">Hydrolase</keyword>
<keyword evidence="3" id="KW-0645">Protease</keyword>
<keyword evidence="9" id="KW-0130">Cell adhesion</keyword>
<dbReference type="PROSITE" id="PS00135">
    <property type="entry name" value="TRYPSIN_SER"/>
    <property type="match status" value="1"/>
</dbReference>
<keyword evidence="8" id="KW-0720">Serine protease</keyword>
<evidence type="ECO:0000256" key="11">
    <source>
        <dbReference type="ARBA" id="ARBA00024195"/>
    </source>
</evidence>
<comment type="caution">
    <text evidence="17">The sequence shown here is derived from an EMBL/GenBank/DDBJ whole genome shotgun (WGS) entry which is preliminary data.</text>
</comment>
<name>A0A922HWI9_DERFA</name>
<evidence type="ECO:0000256" key="13">
    <source>
        <dbReference type="ARBA" id="ARBA00066707"/>
    </source>
</evidence>
<keyword evidence="7" id="KW-0353">Hemolymph clotting</keyword>
<reference evidence="16" key="2">
    <citation type="submission" date="2020-06" db="EMBL/GenBank/DDBJ databases">
        <authorList>
            <person name="Ji K."/>
            <person name="Li J."/>
        </authorList>
    </citation>
    <scope>NUCLEOTIDE SEQUENCE</scope>
    <source>
        <strain evidence="16">JKM2019</strain>
        <tissue evidence="16">Whole body</tissue>
    </source>
</reference>
<dbReference type="InterPro" id="IPR051487">
    <property type="entry name" value="Ser/Thr_Proteases_Immune/Dev"/>
</dbReference>
<feature type="chain" id="PRO_5038324687" description="limulus clotting factor C" evidence="14">
    <location>
        <begin position="23"/>
        <end position="298"/>
    </location>
</feature>
<dbReference type="GO" id="GO:0004252">
    <property type="term" value="F:serine-type endopeptidase activity"/>
    <property type="evidence" value="ECO:0007669"/>
    <property type="project" value="InterPro"/>
</dbReference>
<gene>
    <name evidence="17" type="primary">KLKB1</name>
    <name evidence="17" type="ORF">DERF_009336</name>
    <name evidence="16" type="ORF">HUG17_7268</name>
</gene>
<dbReference type="SMART" id="SM00020">
    <property type="entry name" value="Tryp_SPc"/>
    <property type="match status" value="1"/>
</dbReference>
<dbReference type="EMBL" id="SDOV01000009">
    <property type="protein sequence ID" value="KAH7637062.1"/>
    <property type="molecule type" value="Genomic_DNA"/>
</dbReference>
<feature type="signal peptide" evidence="14">
    <location>
        <begin position="1"/>
        <end position="22"/>
    </location>
</feature>
<dbReference type="GO" id="GO:0030246">
    <property type="term" value="F:carbohydrate binding"/>
    <property type="evidence" value="ECO:0007669"/>
    <property type="project" value="UniProtKB-KW"/>
</dbReference>
<dbReference type="PROSITE" id="PS50240">
    <property type="entry name" value="TRYPSIN_DOM"/>
    <property type="match status" value="1"/>
</dbReference>
<dbReference type="EC" id="3.4.21.84" evidence="13"/>
<evidence type="ECO:0000256" key="5">
    <source>
        <dbReference type="ARBA" id="ARBA00022734"/>
    </source>
</evidence>
<dbReference type="InterPro" id="IPR001314">
    <property type="entry name" value="Peptidase_S1A"/>
</dbReference>